<name>A0A9X5E6A5_9CYAN</name>
<evidence type="ECO:0000256" key="1">
    <source>
        <dbReference type="SAM" id="Coils"/>
    </source>
</evidence>
<dbReference type="InterPro" id="IPR015791">
    <property type="entry name" value="Antimic/Inh_G_crystallin-like"/>
</dbReference>
<comment type="caution">
    <text evidence="3">The sequence shown here is derived from an EMBL/GenBank/DDBJ whole genome shotgun (WGS) entry which is preliminary data.</text>
</comment>
<dbReference type="Gene3D" id="2.60.20.30">
    <property type="match status" value="1"/>
</dbReference>
<dbReference type="Proteomes" id="UP000031532">
    <property type="component" value="Unassembled WGS sequence"/>
</dbReference>
<accession>A0A9X5E6A5</accession>
<dbReference type="Pfam" id="PF09076">
    <property type="entry name" value="Crystall_2"/>
    <property type="match status" value="1"/>
</dbReference>
<feature type="domain" description="Streptomyces killer toxin-like beta/gamma crystallin" evidence="2">
    <location>
        <begin position="109"/>
        <end position="166"/>
    </location>
</feature>
<dbReference type="AlphaFoldDB" id="A0A9X5E6A5"/>
<keyword evidence="1" id="KW-0175">Coiled coil</keyword>
<dbReference type="RefSeq" id="WP_165587711.1">
    <property type="nucleotide sequence ID" value="NZ_JTJC03000004.1"/>
</dbReference>
<evidence type="ECO:0000313" key="3">
    <source>
        <dbReference type="EMBL" id="NHC35964.1"/>
    </source>
</evidence>
<dbReference type="InterPro" id="IPR015161">
    <property type="entry name" value="Sklp_toxin_b/g_crystallin"/>
</dbReference>
<sequence length="169" mass="18205">MNTATAIDAQLLKNQMQDRESLEQQAQIASSDLELLKDEELEAIAGGGLDDLLKNLSLRGKVARWAAVAASVVGLSVGMAVMPAEAVNRARCEPGTFNIYQGPRGDRPTMCFANAGEKFVGIADVHRLYSGDNAGFLITNKGYVRFGKHQSLDFINNGGTVTILQIHIN</sequence>
<gene>
    <name evidence="3" type="ORF">QH73_0015095</name>
</gene>
<keyword evidence="4" id="KW-1185">Reference proteome</keyword>
<feature type="coiled-coil region" evidence="1">
    <location>
        <begin position="12"/>
        <end position="39"/>
    </location>
</feature>
<organism evidence="3 4">
    <name type="scientific">Scytonema millei VB511283</name>
    <dbReference type="NCBI Taxonomy" id="1245923"/>
    <lineage>
        <taxon>Bacteria</taxon>
        <taxon>Bacillati</taxon>
        <taxon>Cyanobacteriota</taxon>
        <taxon>Cyanophyceae</taxon>
        <taxon>Nostocales</taxon>
        <taxon>Scytonemataceae</taxon>
        <taxon>Scytonema</taxon>
    </lineage>
</organism>
<evidence type="ECO:0000259" key="2">
    <source>
        <dbReference type="Pfam" id="PF09076"/>
    </source>
</evidence>
<proteinExistence type="predicted"/>
<reference evidence="3 4" key="1">
    <citation type="journal article" date="2015" name="Genome Announc.">
        <title>Draft Genome Sequence of the Terrestrial Cyanobacterium Scytonema millei VB511283, Isolated from Eastern India.</title>
        <authorList>
            <person name="Sen D."/>
            <person name="Chandrababunaidu M.M."/>
            <person name="Singh D."/>
            <person name="Sanghi N."/>
            <person name="Ghorai A."/>
            <person name="Mishra G.P."/>
            <person name="Madduluri M."/>
            <person name="Adhikary S.P."/>
            <person name="Tripathy S."/>
        </authorList>
    </citation>
    <scope>NUCLEOTIDE SEQUENCE [LARGE SCALE GENOMIC DNA]</scope>
    <source>
        <strain evidence="3 4">VB511283</strain>
    </source>
</reference>
<evidence type="ECO:0000313" key="4">
    <source>
        <dbReference type="Proteomes" id="UP000031532"/>
    </source>
</evidence>
<protein>
    <recommendedName>
        <fullName evidence="2">Streptomyces killer toxin-like beta/gamma crystallin domain-containing protein</fullName>
    </recommendedName>
</protein>
<dbReference type="EMBL" id="JTJC03000004">
    <property type="protein sequence ID" value="NHC35964.1"/>
    <property type="molecule type" value="Genomic_DNA"/>
</dbReference>